<dbReference type="PANTHER" id="PTHR22896">
    <property type="entry name" value="CDK5 AND ABL1 ENZYME SUBSTRATE 1"/>
    <property type="match status" value="1"/>
</dbReference>
<feature type="region of interest" description="Disordered" evidence="1">
    <location>
        <begin position="241"/>
        <end position="264"/>
    </location>
</feature>
<gene>
    <name evidence="3" type="primary">LOC111086530</name>
</gene>
<accession>A0ABM1SP69</accession>
<dbReference type="InterPro" id="IPR012388">
    <property type="entry name" value="CABLES1/2"/>
</dbReference>
<feature type="non-terminal residue" evidence="3">
    <location>
        <position position="487"/>
    </location>
</feature>
<feature type="compositionally biased region" description="Basic and acidic residues" evidence="1">
    <location>
        <begin position="246"/>
        <end position="256"/>
    </location>
</feature>
<dbReference type="GeneID" id="111086530"/>
<dbReference type="PANTHER" id="PTHR22896:SF0">
    <property type="entry name" value="CYCLIN N-TERMINAL DOMAIN-CONTAINING PROTEIN"/>
    <property type="match status" value="1"/>
</dbReference>
<evidence type="ECO:0000313" key="2">
    <source>
        <dbReference type="Proteomes" id="UP000694941"/>
    </source>
</evidence>
<reference evidence="3" key="1">
    <citation type="submission" date="2025-08" db="UniProtKB">
        <authorList>
            <consortium name="RefSeq"/>
        </authorList>
    </citation>
    <scope>IDENTIFICATION</scope>
    <source>
        <tissue evidence="3">Muscle</tissue>
    </source>
</reference>
<dbReference type="Proteomes" id="UP000694941">
    <property type="component" value="Unplaced"/>
</dbReference>
<name>A0ABM1SP69_LIMPO</name>
<organism evidence="2 3">
    <name type="scientific">Limulus polyphemus</name>
    <name type="common">Atlantic horseshoe crab</name>
    <dbReference type="NCBI Taxonomy" id="6850"/>
    <lineage>
        <taxon>Eukaryota</taxon>
        <taxon>Metazoa</taxon>
        <taxon>Ecdysozoa</taxon>
        <taxon>Arthropoda</taxon>
        <taxon>Chelicerata</taxon>
        <taxon>Merostomata</taxon>
        <taxon>Xiphosura</taxon>
        <taxon>Limulidae</taxon>
        <taxon>Limulus</taxon>
    </lineage>
</organism>
<dbReference type="RefSeq" id="XP_022245425.1">
    <property type="nucleotide sequence ID" value="XM_022389717.1"/>
</dbReference>
<keyword evidence="2" id="KW-1185">Reference proteome</keyword>
<evidence type="ECO:0000313" key="3">
    <source>
        <dbReference type="RefSeq" id="XP_022245425.1"/>
    </source>
</evidence>
<proteinExistence type="predicted"/>
<sequence length="487" mass="54637">MATVMKRQHSRRRLAALTFLSNISLDGTHRDTKLGIFNRNSQAHEISNKSELNTRSKQILKNVNSSISPVSNVSEAGCQVTMEGQDYNQGNKDAAADQQGCESFKDNEKLITALSFSASSVNTSHSPKENEKVSGIIVETRARIASFSQRKKQLVHQTSLQEQHKLATSESSESIGIFSGASISHSRKTSTSLSDSSGSGVEVSYLKNPKGQHIKDERVVLVSSQKAPIVVFSSLPYSRRTSHGITRGDSKQDGGRKRQISGTRQLSVITDSPEQIDLLSLMGFEKPEDGQDISFSQLLTPSHYYLQRRCKSQDADHTGHSNFQFHFNRCHSYDPVLVTGARQHPHPHLSSTPPGVVLHVDKVFDWEDSQGLDYHSTHSKMTYHPNLIDDPELVTGKHSTVLTFPSYITSVIDYVKPSDLKKELNEKFRERFPLIQLTLSKLRSLKREMCKIARQEVGYIFKFPFFSLFSEKIVQVTLVFNKVDNVK</sequence>
<evidence type="ECO:0000256" key="1">
    <source>
        <dbReference type="SAM" id="MobiDB-lite"/>
    </source>
</evidence>
<protein>
    <submittedName>
        <fullName evidence="3">CDK5 and ABL1 enzyme substrate 2-like</fullName>
    </submittedName>
</protein>